<sequence>VHLSPYIFISGAFDVATFTPALSTIGHIPGGSEQVQLSVRNVKVHGVDRSRRHKATYSGGAACTSSVYAAEACRTWRLYTVCSAALAPLDVKTRFKQIFFCFKGPAVSDLGASSGKPTSSVSWKMENSVLPQRTKISPDLVDKLERLALVDFGNQEGVNCLEEAIRFADQLHVVNTDGVEPMDSVLENRALQLRNDEVKESDCVSELLQLAADRVEEYFVSPPGQSLATRSELPLP</sequence>
<dbReference type="GO" id="GO:0032543">
    <property type="term" value="P:mitochondrial translation"/>
    <property type="evidence" value="ECO:0007669"/>
    <property type="project" value="TreeGrafter"/>
</dbReference>
<evidence type="ECO:0008006" key="3">
    <source>
        <dbReference type="Google" id="ProtNLM"/>
    </source>
</evidence>
<name>A0AAD8ZX48_9TELE</name>
<evidence type="ECO:0000313" key="2">
    <source>
        <dbReference type="Proteomes" id="UP001239994"/>
    </source>
</evidence>
<proteinExistence type="inferred from homology"/>
<protein>
    <recommendedName>
        <fullName evidence="3">Glutamyl-tRNA(Gln) amidotransferase subunit C, mitochondrial</fullName>
    </recommendedName>
</protein>
<feature type="non-terminal residue" evidence="1">
    <location>
        <position position="1"/>
    </location>
</feature>
<dbReference type="GO" id="GO:0006450">
    <property type="term" value="P:regulation of translational fidelity"/>
    <property type="evidence" value="ECO:0007669"/>
    <property type="project" value="InterPro"/>
</dbReference>
<dbReference type="AlphaFoldDB" id="A0AAD8ZX48"/>
<dbReference type="Pfam" id="PF02686">
    <property type="entry name" value="GatC"/>
    <property type="match status" value="1"/>
</dbReference>
<dbReference type="InterPro" id="IPR003837">
    <property type="entry name" value="GatC"/>
</dbReference>
<dbReference type="PANTHER" id="PTHR15004:SF0">
    <property type="entry name" value="GLUTAMYL-TRNA(GLN) AMIDOTRANSFERASE SUBUNIT C, MITOCHONDRIAL"/>
    <property type="match status" value="1"/>
</dbReference>
<keyword evidence="2" id="KW-1185">Reference proteome</keyword>
<dbReference type="Proteomes" id="UP001239994">
    <property type="component" value="Unassembled WGS sequence"/>
</dbReference>
<comment type="caution">
    <text evidence="1">The sequence shown here is derived from an EMBL/GenBank/DDBJ whole genome shotgun (WGS) entry which is preliminary data.</text>
</comment>
<accession>A0AAD8ZX48</accession>
<dbReference type="GO" id="GO:0005739">
    <property type="term" value="C:mitochondrion"/>
    <property type="evidence" value="ECO:0007669"/>
    <property type="project" value="TreeGrafter"/>
</dbReference>
<dbReference type="SUPFAM" id="SSF141000">
    <property type="entry name" value="Glu-tRNAGln amidotransferase C subunit"/>
    <property type="match status" value="1"/>
</dbReference>
<organism evidence="1 2">
    <name type="scientific">Electrophorus voltai</name>
    <dbReference type="NCBI Taxonomy" id="2609070"/>
    <lineage>
        <taxon>Eukaryota</taxon>
        <taxon>Metazoa</taxon>
        <taxon>Chordata</taxon>
        <taxon>Craniata</taxon>
        <taxon>Vertebrata</taxon>
        <taxon>Euteleostomi</taxon>
        <taxon>Actinopterygii</taxon>
        <taxon>Neopterygii</taxon>
        <taxon>Teleostei</taxon>
        <taxon>Ostariophysi</taxon>
        <taxon>Gymnotiformes</taxon>
        <taxon>Gymnotoidei</taxon>
        <taxon>Gymnotidae</taxon>
        <taxon>Electrophorus</taxon>
    </lineage>
</organism>
<dbReference type="InterPro" id="IPR036113">
    <property type="entry name" value="Asp/Glu-ADT_sf_sub_c"/>
</dbReference>
<gene>
    <name evidence="1" type="ORF">P4O66_005386</name>
</gene>
<dbReference type="HAMAP" id="MF_00122">
    <property type="entry name" value="GatC"/>
    <property type="match status" value="1"/>
</dbReference>
<dbReference type="PANTHER" id="PTHR15004">
    <property type="entry name" value="GLUTAMYL-TRNA(GLN) AMIDOTRANSFERASE SUBUNIT C, MITOCHONDRIAL"/>
    <property type="match status" value="1"/>
</dbReference>
<dbReference type="GO" id="GO:0030956">
    <property type="term" value="C:glutamyl-tRNA(Gln) amidotransferase complex"/>
    <property type="evidence" value="ECO:0007669"/>
    <property type="project" value="TreeGrafter"/>
</dbReference>
<evidence type="ECO:0000313" key="1">
    <source>
        <dbReference type="EMBL" id="KAK1806908.1"/>
    </source>
</evidence>
<feature type="non-terminal residue" evidence="1">
    <location>
        <position position="236"/>
    </location>
</feature>
<dbReference type="EMBL" id="JAROKS010000001">
    <property type="protein sequence ID" value="KAK1806908.1"/>
    <property type="molecule type" value="Genomic_DNA"/>
</dbReference>
<dbReference type="GO" id="GO:0070681">
    <property type="term" value="P:glutaminyl-tRNAGln biosynthesis via transamidation"/>
    <property type="evidence" value="ECO:0007669"/>
    <property type="project" value="TreeGrafter"/>
</dbReference>
<reference evidence="1" key="1">
    <citation type="submission" date="2023-03" db="EMBL/GenBank/DDBJ databases">
        <title>Electrophorus voltai genome.</title>
        <authorList>
            <person name="Bian C."/>
        </authorList>
    </citation>
    <scope>NUCLEOTIDE SEQUENCE</scope>
    <source>
        <strain evidence="1">CB-2022</strain>
        <tissue evidence="1">Muscle</tissue>
    </source>
</reference>